<dbReference type="Gene3D" id="1.10.10.10">
    <property type="entry name" value="Winged helix-like DNA-binding domain superfamily/Winged helix DNA-binding domain"/>
    <property type="match status" value="1"/>
</dbReference>
<gene>
    <name evidence="3" type="ORF">FDO65_10980</name>
</gene>
<keyword evidence="4" id="KW-1185">Reference proteome</keyword>
<comment type="similarity">
    <text evidence="1">Belongs to the ROK (NagC/XylR) family.</text>
</comment>
<dbReference type="InterPro" id="IPR000835">
    <property type="entry name" value="HTH_MarR-typ"/>
</dbReference>
<protein>
    <submittedName>
        <fullName evidence="3">ROK family transcriptional regulator</fullName>
    </submittedName>
</protein>
<reference evidence="3 4" key="1">
    <citation type="submission" date="2019-05" db="EMBL/GenBank/DDBJ databases">
        <title>Nakamurella sp. N5BH11, whole genome shotgun sequence.</title>
        <authorList>
            <person name="Tuo L."/>
        </authorList>
    </citation>
    <scope>NUCLEOTIDE SEQUENCE [LARGE SCALE GENOMIC DNA]</scope>
    <source>
        <strain evidence="3 4">N5BH11</strain>
    </source>
</reference>
<sequence>MRRGSNLPAVGTYNQSLVLDLIRRAPDGLSRVELAARTGLSAQTLSNVTRRLSDEGLIGEAGKVIAGPGKPRTLLALNAGSRFAVGVHLDPAVDTLVVIDLSGAVIAQAEHPPRLQGSGRELVGSIAASVSALIDRAGVSRERVLGIGVAAPGPLDAERGRLLNPPLLTPWHGVEVRDELQAASGLAIALEKDVTAAIVGEMWFDHEDDLVDATFLYYGAGIGAGLSVAGAPVRGRTGNAGNIAHLIVDPTGPPCSCGLRGCLGPSVDPRRLLADAGLAGPSTGPLGGEDGPPAPDTRRELDRLCRRAARGEPRAVAVMDRTARHLARAVVEVNNLLDSNAVVIGGPVWARLSPVLSELFGDRLASGAAAGATTSTRPIAVRPSRLGVDIAAVGAACLVLDQAFVARPADLLITT</sequence>
<dbReference type="PANTHER" id="PTHR18964">
    <property type="entry name" value="ROK (REPRESSOR, ORF, KINASE) FAMILY"/>
    <property type="match status" value="1"/>
</dbReference>
<dbReference type="AlphaFoldDB" id="A0A4U6QMU7"/>
<dbReference type="InterPro" id="IPR000600">
    <property type="entry name" value="ROK"/>
</dbReference>
<dbReference type="SUPFAM" id="SSF53067">
    <property type="entry name" value="Actin-like ATPase domain"/>
    <property type="match status" value="1"/>
</dbReference>
<evidence type="ECO:0000259" key="2">
    <source>
        <dbReference type="Pfam" id="PF12802"/>
    </source>
</evidence>
<name>A0A4U6QMU7_9ACTN</name>
<dbReference type="Proteomes" id="UP000306985">
    <property type="component" value="Unassembled WGS sequence"/>
</dbReference>
<proteinExistence type="inferred from homology"/>
<evidence type="ECO:0000256" key="1">
    <source>
        <dbReference type="ARBA" id="ARBA00006479"/>
    </source>
</evidence>
<evidence type="ECO:0000313" key="4">
    <source>
        <dbReference type="Proteomes" id="UP000306985"/>
    </source>
</evidence>
<accession>A0A4U6QMU7</accession>
<comment type="caution">
    <text evidence="3">The sequence shown here is derived from an EMBL/GenBank/DDBJ whole genome shotgun (WGS) entry which is preliminary data.</text>
</comment>
<dbReference type="InterPro" id="IPR036390">
    <property type="entry name" value="WH_DNA-bd_sf"/>
</dbReference>
<dbReference type="EMBL" id="SZZH01000001">
    <property type="protein sequence ID" value="TKV62017.1"/>
    <property type="molecule type" value="Genomic_DNA"/>
</dbReference>
<dbReference type="Pfam" id="PF00480">
    <property type="entry name" value="ROK"/>
    <property type="match status" value="1"/>
</dbReference>
<feature type="domain" description="HTH marR-type" evidence="2">
    <location>
        <begin position="12"/>
        <end position="58"/>
    </location>
</feature>
<dbReference type="InterPro" id="IPR043129">
    <property type="entry name" value="ATPase_NBD"/>
</dbReference>
<dbReference type="SUPFAM" id="SSF46785">
    <property type="entry name" value="Winged helix' DNA-binding domain"/>
    <property type="match status" value="1"/>
</dbReference>
<dbReference type="GO" id="GO:0003700">
    <property type="term" value="F:DNA-binding transcription factor activity"/>
    <property type="evidence" value="ECO:0007669"/>
    <property type="project" value="InterPro"/>
</dbReference>
<dbReference type="OrthoDB" id="4083144at2"/>
<dbReference type="RefSeq" id="WP_137449322.1">
    <property type="nucleotide sequence ID" value="NZ_SZZH01000001.1"/>
</dbReference>
<dbReference type="Gene3D" id="3.30.420.40">
    <property type="match status" value="2"/>
</dbReference>
<dbReference type="InterPro" id="IPR036388">
    <property type="entry name" value="WH-like_DNA-bd_sf"/>
</dbReference>
<evidence type="ECO:0000313" key="3">
    <source>
        <dbReference type="EMBL" id="TKV62017.1"/>
    </source>
</evidence>
<dbReference type="PANTHER" id="PTHR18964:SF173">
    <property type="entry name" value="GLUCOKINASE"/>
    <property type="match status" value="1"/>
</dbReference>
<organism evidence="3 4">
    <name type="scientific">Nakamurella flava</name>
    <dbReference type="NCBI Taxonomy" id="2576308"/>
    <lineage>
        <taxon>Bacteria</taxon>
        <taxon>Bacillati</taxon>
        <taxon>Actinomycetota</taxon>
        <taxon>Actinomycetes</taxon>
        <taxon>Nakamurellales</taxon>
        <taxon>Nakamurellaceae</taxon>
        <taxon>Nakamurella</taxon>
    </lineage>
</organism>
<dbReference type="Pfam" id="PF12802">
    <property type="entry name" value="MarR_2"/>
    <property type="match status" value="1"/>
</dbReference>